<evidence type="ECO:0000259" key="1">
    <source>
        <dbReference type="Pfam" id="PF13619"/>
    </source>
</evidence>
<gene>
    <name evidence="2" type="ORF">Abor_010_096</name>
</gene>
<sequence>MLFNTIVTRPLMISGSSVISSAEYDASILELTITFRRGQTYTYSGVSLKVAEGLEMATSPGAYYDARIRGHYTRS</sequence>
<evidence type="ECO:0000313" key="2">
    <source>
        <dbReference type="EMBL" id="GAN65533.1"/>
    </source>
</evidence>
<accession>A0A6N3SYL7</accession>
<dbReference type="EMBL" id="BAMX01000010">
    <property type="protein sequence ID" value="GAN65533.1"/>
    <property type="molecule type" value="Genomic_DNA"/>
</dbReference>
<keyword evidence="3" id="KW-1185">Reference proteome</keyword>
<protein>
    <recommendedName>
        <fullName evidence="1">KTSC domain-containing protein</fullName>
    </recommendedName>
</protein>
<accession>A0A0D6NIU8</accession>
<evidence type="ECO:0000313" key="3">
    <source>
        <dbReference type="Proteomes" id="UP000032670"/>
    </source>
</evidence>
<dbReference type="RefSeq" id="WP_084594361.1">
    <property type="nucleotide sequence ID" value="NZ_CALGIZ010000048.1"/>
</dbReference>
<dbReference type="Proteomes" id="UP000032670">
    <property type="component" value="Unassembled WGS sequence"/>
</dbReference>
<proteinExistence type="predicted"/>
<reference evidence="2 3" key="1">
    <citation type="submission" date="2012-11" db="EMBL/GenBank/DDBJ databases">
        <title>Whole genome sequence of Acetobacter orientalis 21F-2.</title>
        <authorList>
            <person name="Azuma Y."/>
            <person name="Higashiura N."/>
            <person name="Hirakawa H."/>
            <person name="Matsushita K."/>
        </authorList>
    </citation>
    <scope>NUCLEOTIDE SEQUENCE [LARGE SCALE GENOMIC DNA]</scope>
    <source>
        <strain evidence="2 3">21F-2</strain>
    </source>
</reference>
<dbReference type="Pfam" id="PF13619">
    <property type="entry name" value="KTSC"/>
    <property type="match status" value="1"/>
</dbReference>
<organism evidence="2 3">
    <name type="scientific">Acetobacter orientalis</name>
    <dbReference type="NCBI Taxonomy" id="146474"/>
    <lineage>
        <taxon>Bacteria</taxon>
        <taxon>Pseudomonadati</taxon>
        <taxon>Pseudomonadota</taxon>
        <taxon>Alphaproteobacteria</taxon>
        <taxon>Acetobacterales</taxon>
        <taxon>Acetobacteraceae</taxon>
        <taxon>Acetobacter</taxon>
    </lineage>
</organism>
<dbReference type="AlphaFoldDB" id="A0A0D6NIU8"/>
<name>A0A0D6NIU8_9PROT</name>
<comment type="caution">
    <text evidence="2">The sequence shown here is derived from an EMBL/GenBank/DDBJ whole genome shotgun (WGS) entry which is preliminary data.</text>
</comment>
<dbReference type="InterPro" id="IPR025309">
    <property type="entry name" value="KTSC_dom"/>
</dbReference>
<feature type="domain" description="KTSC" evidence="1">
    <location>
        <begin position="16"/>
        <end position="72"/>
    </location>
</feature>